<protein>
    <submittedName>
        <fullName evidence="1">Uncharacterized protein</fullName>
    </submittedName>
</protein>
<name>A0A6C0KF36_9ZZZZ</name>
<sequence>MGRIDVVEHEDAAQTSNLDEMLAMLDREIQVGSGVRELTMKAHQSEAVENCAFIRNMGDTLMRHRIDRECTLAAYDEGILVKDARVKNSSPHLFRPLAEQLLGIVADFSSSVTDIEKDFADGTDKKRDTFRRKSHDVMQLSNERLLSAQRKLAGKVDCPKDEHNVSDERLRALVELGRVDGKVVDNYLGARDREVRRRNYAISKLEELMGQQEEQAVRAHTAEKEQHWQSASKQLALVLASAEHARPYLANNQDTAQLVHYVYQTGRDAVVAG</sequence>
<proteinExistence type="predicted"/>
<dbReference type="AlphaFoldDB" id="A0A6C0KF36"/>
<organism evidence="1">
    <name type="scientific">viral metagenome</name>
    <dbReference type="NCBI Taxonomy" id="1070528"/>
    <lineage>
        <taxon>unclassified sequences</taxon>
        <taxon>metagenomes</taxon>
        <taxon>organismal metagenomes</taxon>
    </lineage>
</organism>
<dbReference type="EMBL" id="MN740854">
    <property type="protein sequence ID" value="QHU15290.1"/>
    <property type="molecule type" value="Genomic_DNA"/>
</dbReference>
<reference evidence="1" key="1">
    <citation type="journal article" date="2020" name="Nature">
        <title>Giant virus diversity and host interactions through global metagenomics.</title>
        <authorList>
            <person name="Schulz F."/>
            <person name="Roux S."/>
            <person name="Paez-Espino D."/>
            <person name="Jungbluth S."/>
            <person name="Walsh D.A."/>
            <person name="Denef V.J."/>
            <person name="McMahon K.D."/>
            <person name="Konstantinidis K.T."/>
            <person name="Eloe-Fadrosh E.A."/>
            <person name="Kyrpides N.C."/>
            <person name="Woyke T."/>
        </authorList>
    </citation>
    <scope>NUCLEOTIDE SEQUENCE</scope>
    <source>
        <strain evidence="1">GVMAG-S-1103017-68</strain>
    </source>
</reference>
<accession>A0A6C0KF36</accession>
<evidence type="ECO:0000313" key="1">
    <source>
        <dbReference type="EMBL" id="QHU15290.1"/>
    </source>
</evidence>